<dbReference type="OrthoDB" id="1937075at2759"/>
<proteinExistence type="predicted"/>
<reference evidence="2 3" key="1">
    <citation type="journal article" date="2020" name="IScience">
        <title>Genome Sequencing of the Endangered Kingdonia uniflora (Circaeasteraceae, Ranunculales) Reveals Potential Mechanisms of Evolutionary Specialization.</title>
        <authorList>
            <person name="Sun Y."/>
            <person name="Deng T."/>
            <person name="Zhang A."/>
            <person name="Moore M.J."/>
            <person name="Landis J.B."/>
            <person name="Lin N."/>
            <person name="Zhang H."/>
            <person name="Zhang X."/>
            <person name="Huang J."/>
            <person name="Zhang X."/>
            <person name="Sun H."/>
            <person name="Wang H."/>
        </authorList>
    </citation>
    <scope>NUCLEOTIDE SEQUENCE [LARGE SCALE GENOMIC DNA]</scope>
    <source>
        <strain evidence="2">TB1705</strain>
        <tissue evidence="2">Leaf</tissue>
    </source>
</reference>
<dbReference type="PANTHER" id="PTHR47723">
    <property type="entry name" value="OS05G0353850 PROTEIN"/>
    <property type="match status" value="1"/>
</dbReference>
<dbReference type="GO" id="GO:0004523">
    <property type="term" value="F:RNA-DNA hybrid ribonuclease activity"/>
    <property type="evidence" value="ECO:0007669"/>
    <property type="project" value="InterPro"/>
</dbReference>
<dbReference type="InterPro" id="IPR053151">
    <property type="entry name" value="RNase_H-like"/>
</dbReference>
<dbReference type="PANTHER" id="PTHR47723:SF23">
    <property type="entry name" value="REVERSE TRANSCRIPTASE-LIKE PROTEIN"/>
    <property type="match status" value="1"/>
</dbReference>
<evidence type="ECO:0000259" key="1">
    <source>
        <dbReference type="PROSITE" id="PS50879"/>
    </source>
</evidence>
<feature type="domain" description="RNase H type-1" evidence="1">
    <location>
        <begin position="140"/>
        <end position="233"/>
    </location>
</feature>
<dbReference type="Pfam" id="PF13456">
    <property type="entry name" value="RVT_3"/>
    <property type="match status" value="1"/>
</dbReference>
<evidence type="ECO:0000313" key="3">
    <source>
        <dbReference type="Proteomes" id="UP000541444"/>
    </source>
</evidence>
<organism evidence="2 3">
    <name type="scientific">Kingdonia uniflora</name>
    <dbReference type="NCBI Taxonomy" id="39325"/>
    <lineage>
        <taxon>Eukaryota</taxon>
        <taxon>Viridiplantae</taxon>
        <taxon>Streptophyta</taxon>
        <taxon>Embryophyta</taxon>
        <taxon>Tracheophyta</taxon>
        <taxon>Spermatophyta</taxon>
        <taxon>Magnoliopsida</taxon>
        <taxon>Ranunculales</taxon>
        <taxon>Circaeasteraceae</taxon>
        <taxon>Kingdonia</taxon>
    </lineage>
</organism>
<dbReference type="AlphaFoldDB" id="A0A7J7N664"/>
<accession>A0A7J7N664</accession>
<dbReference type="InterPro" id="IPR002156">
    <property type="entry name" value="RNaseH_domain"/>
</dbReference>
<dbReference type="PROSITE" id="PS50879">
    <property type="entry name" value="RNASE_H_1"/>
    <property type="match status" value="1"/>
</dbReference>
<dbReference type="InterPro" id="IPR044730">
    <property type="entry name" value="RNase_H-like_dom_plant"/>
</dbReference>
<sequence>MSNNSSESIKNLFWECAFSSYLWNRLEDLLKVRVLERNLKSLLEVGDTMSPYLKDLWIGAIWGGANLIWHARSKRIFEKQIYTLDKEKGKWNKQIHENAFLSNGYMLNSQSDLGILHSLGVPLHPSKHIVVKSYFWELPQQGEIKINTDGVAKGNPVKESIGYIFRDSDGKVLGTLSKGLGLVTNYMAECRAIIHGVESAASNGWLIAWVESDFKSVVEAFNSDNIPWVLEAD</sequence>
<dbReference type="Proteomes" id="UP000541444">
    <property type="component" value="Unassembled WGS sequence"/>
</dbReference>
<gene>
    <name evidence="2" type="ORF">GIB67_003139</name>
</gene>
<dbReference type="GO" id="GO:0003676">
    <property type="term" value="F:nucleic acid binding"/>
    <property type="evidence" value="ECO:0007669"/>
    <property type="project" value="InterPro"/>
</dbReference>
<dbReference type="SUPFAM" id="SSF53098">
    <property type="entry name" value="Ribonuclease H-like"/>
    <property type="match status" value="1"/>
</dbReference>
<keyword evidence="3" id="KW-1185">Reference proteome</keyword>
<dbReference type="EMBL" id="JACGCM010001019">
    <property type="protein sequence ID" value="KAF6162593.1"/>
    <property type="molecule type" value="Genomic_DNA"/>
</dbReference>
<dbReference type="Gene3D" id="3.30.420.10">
    <property type="entry name" value="Ribonuclease H-like superfamily/Ribonuclease H"/>
    <property type="match status" value="1"/>
</dbReference>
<comment type="caution">
    <text evidence="2">The sequence shown here is derived from an EMBL/GenBank/DDBJ whole genome shotgun (WGS) entry which is preliminary data.</text>
</comment>
<name>A0A7J7N664_9MAGN</name>
<dbReference type="CDD" id="cd06222">
    <property type="entry name" value="RNase_H_like"/>
    <property type="match status" value="1"/>
</dbReference>
<dbReference type="InterPro" id="IPR012337">
    <property type="entry name" value="RNaseH-like_sf"/>
</dbReference>
<protein>
    <recommendedName>
        <fullName evidence="1">RNase H type-1 domain-containing protein</fullName>
    </recommendedName>
</protein>
<evidence type="ECO:0000313" key="2">
    <source>
        <dbReference type="EMBL" id="KAF6162593.1"/>
    </source>
</evidence>
<dbReference type="InterPro" id="IPR036397">
    <property type="entry name" value="RNaseH_sf"/>
</dbReference>